<proteinExistence type="predicted"/>
<protein>
    <submittedName>
        <fullName evidence="1">Uncharacterized protein</fullName>
    </submittedName>
</protein>
<gene>
    <name evidence="1" type="ORF">CITCOLO1_LOCUS11400</name>
</gene>
<sequence>LLYILNFRSRRLPCVPFATTSQQHFAQSSESRNQLSSVTGFQVATAARRATVQHLCSSSSATQRCFESDVFSSFAIAISCHSPLPPLKVARI</sequence>
<evidence type="ECO:0000313" key="1">
    <source>
        <dbReference type="EMBL" id="CAK9319396.1"/>
    </source>
</evidence>
<accession>A0ABP0YG93</accession>
<feature type="non-terminal residue" evidence="1">
    <location>
        <position position="1"/>
    </location>
</feature>
<dbReference type="EMBL" id="OZ021738">
    <property type="protein sequence ID" value="CAK9319396.1"/>
    <property type="molecule type" value="Genomic_DNA"/>
</dbReference>
<dbReference type="Proteomes" id="UP001642487">
    <property type="component" value="Chromosome 4"/>
</dbReference>
<reference evidence="1 2" key="1">
    <citation type="submission" date="2024-03" db="EMBL/GenBank/DDBJ databases">
        <authorList>
            <person name="Gkanogiannis A."/>
            <person name="Becerra Lopez-Lavalle L."/>
        </authorList>
    </citation>
    <scope>NUCLEOTIDE SEQUENCE [LARGE SCALE GENOMIC DNA]</scope>
</reference>
<organism evidence="1 2">
    <name type="scientific">Citrullus colocynthis</name>
    <name type="common">colocynth</name>
    <dbReference type="NCBI Taxonomy" id="252529"/>
    <lineage>
        <taxon>Eukaryota</taxon>
        <taxon>Viridiplantae</taxon>
        <taxon>Streptophyta</taxon>
        <taxon>Embryophyta</taxon>
        <taxon>Tracheophyta</taxon>
        <taxon>Spermatophyta</taxon>
        <taxon>Magnoliopsida</taxon>
        <taxon>eudicotyledons</taxon>
        <taxon>Gunneridae</taxon>
        <taxon>Pentapetalae</taxon>
        <taxon>rosids</taxon>
        <taxon>fabids</taxon>
        <taxon>Cucurbitales</taxon>
        <taxon>Cucurbitaceae</taxon>
        <taxon>Benincaseae</taxon>
        <taxon>Citrullus</taxon>
    </lineage>
</organism>
<keyword evidence="2" id="KW-1185">Reference proteome</keyword>
<name>A0ABP0YG93_9ROSI</name>
<evidence type="ECO:0000313" key="2">
    <source>
        <dbReference type="Proteomes" id="UP001642487"/>
    </source>
</evidence>